<organism evidence="2 3">
    <name type="scientific">Trametes pubescens</name>
    <name type="common">White-rot fungus</name>
    <dbReference type="NCBI Taxonomy" id="154538"/>
    <lineage>
        <taxon>Eukaryota</taxon>
        <taxon>Fungi</taxon>
        <taxon>Dikarya</taxon>
        <taxon>Basidiomycota</taxon>
        <taxon>Agaricomycotina</taxon>
        <taxon>Agaricomycetes</taxon>
        <taxon>Polyporales</taxon>
        <taxon>Polyporaceae</taxon>
        <taxon>Trametes</taxon>
    </lineage>
</organism>
<dbReference type="Proteomes" id="UP000184267">
    <property type="component" value="Unassembled WGS sequence"/>
</dbReference>
<gene>
    <name evidence="2" type="ORF">TRAPUB_9472</name>
</gene>
<dbReference type="OMA" id="EICMEAK"/>
<reference evidence="2 3" key="1">
    <citation type="submission" date="2016-10" db="EMBL/GenBank/DDBJ databases">
        <title>Genome sequence of the basidiomycete white-rot fungus Trametes pubescens.</title>
        <authorList>
            <person name="Makela M.R."/>
            <person name="Granchi Z."/>
            <person name="Peng M."/>
            <person name="De Vries R.P."/>
            <person name="Grigoriev I."/>
            <person name="Riley R."/>
            <person name="Hilden K."/>
        </authorList>
    </citation>
    <scope>NUCLEOTIDE SEQUENCE [LARGE SCALE GENOMIC DNA]</scope>
    <source>
        <strain evidence="2 3">FBCC735</strain>
    </source>
</reference>
<evidence type="ECO:0000313" key="2">
    <source>
        <dbReference type="EMBL" id="OJT13988.1"/>
    </source>
</evidence>
<evidence type="ECO:0000313" key="3">
    <source>
        <dbReference type="Proteomes" id="UP000184267"/>
    </source>
</evidence>
<feature type="region of interest" description="Disordered" evidence="1">
    <location>
        <begin position="756"/>
        <end position="794"/>
    </location>
</feature>
<protein>
    <submittedName>
        <fullName evidence="2">Uncharacterized protein</fullName>
    </submittedName>
</protein>
<proteinExistence type="predicted"/>
<feature type="region of interest" description="Disordered" evidence="1">
    <location>
        <begin position="603"/>
        <end position="661"/>
    </location>
</feature>
<dbReference type="OrthoDB" id="270318at2759"/>
<name>A0A1M2W2A5_TRAPU</name>
<sequence>MHHYFRTQVPFIKTRWVRTIPLPVFSYFLSIAARMYGDIPVAKGEDDGSLLTLLLKQSRFPSEYRAAKWEQVRDVVEKYKFIPFSDRDPMMAQFPLVLAIEPRLLPHARQNGFNMDRKYRNFVFRRMFEKPAIMFESRAEEIVQNVRELSRLDPDMFLSRTVAAEICMEAKTNEPAYTALKRLDKEGVLRFELASVGAELIKLFLNTRSVTTSYTASVLRVLYKDFPSEDPTVRLVLLLTIFLSESTPVPSSLSITSEQSVSLARYVEACHDDIEEMSLGPLTRKDITGVLLSKFVPERFGGILEYARAILKLGKGEMDGIVTDVALGCLEIGCKGRMLKKLVEAHEFLSPVVAAHIVKRYRIDLDDLPLMEDEKACKEYTAPLCVDLMLRGRVLLGFEEAAAAAGPTVQMAEPAEPPHIMGSEQDGTAMEGVGEDADEVEALTDDEDEPDALDIDHEDLGTIGQDTLSAMIRKDEMIPSRRRRYQELYTNYHDSIGKLPYPADYTQVGTWIQNHFGHLSAAAAVVRIHAVINQNYNVLHHHQYPTESHAVGSRVPTTLKQFKILARLGKSPSMGLYDDIECGTEFYFSEEDYLSAEELSGVVPAPGKKTRRSRAKSELAIKCETSPTPAPPSSAGAGPSTLVKTEGVPASKRPRRSVATSVKSYVVPDSDDEGIADGRDDTLQRFAKKRRAESNMQRWIKHLAIMLKDEQKKYNERKRRIHAATPPGTKVKVPKTEFHKSLAFNLPRLRRIDRAKREKLYGADVPDEDHSESDEDEYQYRTTRAKRRKVEDRD</sequence>
<dbReference type="AlphaFoldDB" id="A0A1M2W2A5"/>
<feature type="compositionally biased region" description="Acidic residues" evidence="1">
    <location>
        <begin position="765"/>
        <end position="777"/>
    </location>
</feature>
<evidence type="ECO:0000256" key="1">
    <source>
        <dbReference type="SAM" id="MobiDB-lite"/>
    </source>
</evidence>
<comment type="caution">
    <text evidence="2">The sequence shown here is derived from an EMBL/GenBank/DDBJ whole genome shotgun (WGS) entry which is preliminary data.</text>
</comment>
<accession>A0A1M2W2A5</accession>
<dbReference type="STRING" id="154538.A0A1M2W2A5"/>
<keyword evidence="3" id="KW-1185">Reference proteome</keyword>
<dbReference type="EMBL" id="MNAD01000344">
    <property type="protein sequence ID" value="OJT13988.1"/>
    <property type="molecule type" value="Genomic_DNA"/>
</dbReference>